<dbReference type="HOGENOM" id="CLU_936618_0_0_11"/>
<proteinExistence type="predicted"/>
<dbReference type="RefSeq" id="WP_014139685.1">
    <property type="nucleotide sequence ID" value="NC_016109.1"/>
</dbReference>
<dbReference type="AlphaFoldDB" id="E4N2K5"/>
<dbReference type="Proteomes" id="UP000007076">
    <property type="component" value="Chromosome"/>
</dbReference>
<gene>
    <name evidence="1" type="ordered locus">KSE_66300</name>
</gene>
<evidence type="ECO:0000313" key="2">
    <source>
        <dbReference type="Proteomes" id="UP000007076"/>
    </source>
</evidence>
<evidence type="ECO:0000313" key="1">
    <source>
        <dbReference type="EMBL" id="BAJ32389.1"/>
    </source>
</evidence>
<dbReference type="PATRIC" id="fig|452652.3.peg.6650"/>
<accession>E4N2K5</accession>
<reference evidence="1 2" key="1">
    <citation type="journal article" date="2010" name="DNA Res.">
        <title>Genome sequence of Kitasatospora setae NBRC 14216T: an evolutionary snapshot of the family Streptomycetaceae.</title>
        <authorList>
            <person name="Ichikawa N."/>
            <person name="Oguchi A."/>
            <person name="Ikeda H."/>
            <person name="Ishikawa J."/>
            <person name="Kitani S."/>
            <person name="Watanabe Y."/>
            <person name="Nakamura S."/>
            <person name="Katano Y."/>
            <person name="Kishi E."/>
            <person name="Sasagawa M."/>
            <person name="Ankai A."/>
            <person name="Fukui S."/>
            <person name="Hashimoto Y."/>
            <person name="Kamata S."/>
            <person name="Otoguro M."/>
            <person name="Tanikawa S."/>
            <person name="Nihira T."/>
            <person name="Horinouchi S."/>
            <person name="Ohnishi Y."/>
            <person name="Hayakawa M."/>
            <person name="Kuzuyama T."/>
            <person name="Arisawa A."/>
            <person name="Nomoto F."/>
            <person name="Miura H."/>
            <person name="Takahashi Y."/>
            <person name="Fujita N."/>
        </authorList>
    </citation>
    <scope>NUCLEOTIDE SEQUENCE [LARGE SCALE GENOMIC DNA]</scope>
    <source>
        <strain evidence="2">ATCC 33774 / DSM 43861 / JCM 3304 / KCC A-0304 / NBRC 14216 / KM-6054</strain>
    </source>
</reference>
<dbReference type="EMBL" id="AP010968">
    <property type="protein sequence ID" value="BAJ32389.1"/>
    <property type="molecule type" value="Genomic_DNA"/>
</dbReference>
<dbReference type="KEGG" id="ksk:KSE_66300"/>
<keyword evidence="2" id="KW-1185">Reference proteome</keyword>
<evidence type="ECO:0008006" key="3">
    <source>
        <dbReference type="Google" id="ProtNLM"/>
    </source>
</evidence>
<organism evidence="1 2">
    <name type="scientific">Kitasatospora setae (strain ATCC 33774 / DSM 43861 / JCM 3304 / KCC A-0304 / NBRC 14216 / KM-6054)</name>
    <name type="common">Streptomyces setae</name>
    <dbReference type="NCBI Taxonomy" id="452652"/>
    <lineage>
        <taxon>Bacteria</taxon>
        <taxon>Bacillati</taxon>
        <taxon>Actinomycetota</taxon>
        <taxon>Actinomycetes</taxon>
        <taxon>Kitasatosporales</taxon>
        <taxon>Streptomycetaceae</taxon>
        <taxon>Kitasatospora</taxon>
    </lineage>
</organism>
<name>E4N2K5_KITSK</name>
<protein>
    <recommendedName>
        <fullName evidence="3">A-factor biosynthesis hotdog domain-containing protein</fullName>
    </recommendedName>
</protein>
<dbReference type="eggNOG" id="ENOG50342GA">
    <property type="taxonomic scope" value="Bacteria"/>
</dbReference>
<dbReference type="STRING" id="452652.KSE_66300"/>
<sequence length="312" mass="33513">MTHTTPPSPLSPLPSRIPDVHGSRLISPLRRPEHGEGWLADLVVDRRDPFFFDRPVDHVPGMLLVCAMADLVAAGDAVPAAGRVEAAIAFHTTAALGTPTELRADSFEDGRRRAVQVFQPATLIADGWAEFSPAATAPGRTASAPMPVSAPVPVPVPVPVRSAHRGRPENVLIGDPSEPGGVVTAAVLSPPAGHPLGGRRPGTRRTEAIIESGRQLSAWLAHRTTDWPPDARLLPHGLTIDLPYGLPDTLPLALRRRPAPISAHRTEYRYDLITRDGAGSRPLGTLAYTARILRPRTRTGFRANRDVRRDAA</sequence>